<comment type="caution">
    <text evidence="2">The sequence shown here is derived from an EMBL/GenBank/DDBJ whole genome shotgun (WGS) entry which is preliminary data.</text>
</comment>
<proteinExistence type="predicted"/>
<sequence length="87" mass="9525">MFQGFSLQAFILLAVALSVILISSQVFADGILVEPQCIPDGQECKPVSRTTDECCPLFWCAPTKGDKRVCTQRPHNPPADNPGMVLY</sequence>
<keyword evidence="3" id="KW-1185">Reference proteome</keyword>
<keyword evidence="1" id="KW-0732">Signal</keyword>
<organism evidence="2 3">
    <name type="scientific">Phascolomyces articulosus</name>
    <dbReference type="NCBI Taxonomy" id="60185"/>
    <lineage>
        <taxon>Eukaryota</taxon>
        <taxon>Fungi</taxon>
        <taxon>Fungi incertae sedis</taxon>
        <taxon>Mucoromycota</taxon>
        <taxon>Mucoromycotina</taxon>
        <taxon>Mucoromycetes</taxon>
        <taxon>Mucorales</taxon>
        <taxon>Lichtheimiaceae</taxon>
        <taxon>Phascolomyces</taxon>
    </lineage>
</organism>
<dbReference type="EMBL" id="JAIXMP010000027">
    <property type="protein sequence ID" value="KAI9252860.1"/>
    <property type="molecule type" value="Genomic_DNA"/>
</dbReference>
<dbReference type="Proteomes" id="UP001209540">
    <property type="component" value="Unassembled WGS sequence"/>
</dbReference>
<feature type="chain" id="PRO_5041954115" evidence="1">
    <location>
        <begin position="29"/>
        <end position="87"/>
    </location>
</feature>
<protein>
    <submittedName>
        <fullName evidence="2">Uncharacterized protein</fullName>
    </submittedName>
</protein>
<reference evidence="2" key="2">
    <citation type="submission" date="2023-02" db="EMBL/GenBank/DDBJ databases">
        <authorList>
            <consortium name="DOE Joint Genome Institute"/>
            <person name="Mondo S.J."/>
            <person name="Chang Y."/>
            <person name="Wang Y."/>
            <person name="Ahrendt S."/>
            <person name="Andreopoulos W."/>
            <person name="Barry K."/>
            <person name="Beard J."/>
            <person name="Benny G.L."/>
            <person name="Blankenship S."/>
            <person name="Bonito G."/>
            <person name="Cuomo C."/>
            <person name="Desiro A."/>
            <person name="Gervers K.A."/>
            <person name="Hundley H."/>
            <person name="Kuo A."/>
            <person name="LaButti K."/>
            <person name="Lang B.F."/>
            <person name="Lipzen A."/>
            <person name="O'Donnell K."/>
            <person name="Pangilinan J."/>
            <person name="Reynolds N."/>
            <person name="Sandor L."/>
            <person name="Smith M.W."/>
            <person name="Tsang A."/>
            <person name="Grigoriev I.V."/>
            <person name="Stajich J.E."/>
            <person name="Spatafora J.W."/>
        </authorList>
    </citation>
    <scope>NUCLEOTIDE SEQUENCE</scope>
    <source>
        <strain evidence="2">RSA 2281</strain>
    </source>
</reference>
<evidence type="ECO:0000313" key="2">
    <source>
        <dbReference type="EMBL" id="KAI9252860.1"/>
    </source>
</evidence>
<reference evidence="2" key="1">
    <citation type="journal article" date="2022" name="IScience">
        <title>Evolution of zygomycete secretomes and the origins of terrestrial fungal ecologies.</title>
        <authorList>
            <person name="Chang Y."/>
            <person name="Wang Y."/>
            <person name="Mondo S."/>
            <person name="Ahrendt S."/>
            <person name="Andreopoulos W."/>
            <person name="Barry K."/>
            <person name="Beard J."/>
            <person name="Benny G.L."/>
            <person name="Blankenship S."/>
            <person name="Bonito G."/>
            <person name="Cuomo C."/>
            <person name="Desiro A."/>
            <person name="Gervers K.A."/>
            <person name="Hundley H."/>
            <person name="Kuo A."/>
            <person name="LaButti K."/>
            <person name="Lang B.F."/>
            <person name="Lipzen A."/>
            <person name="O'Donnell K."/>
            <person name="Pangilinan J."/>
            <person name="Reynolds N."/>
            <person name="Sandor L."/>
            <person name="Smith M.E."/>
            <person name="Tsang A."/>
            <person name="Grigoriev I.V."/>
            <person name="Stajich J.E."/>
            <person name="Spatafora J.W."/>
        </authorList>
    </citation>
    <scope>NUCLEOTIDE SEQUENCE</scope>
    <source>
        <strain evidence="2">RSA 2281</strain>
    </source>
</reference>
<gene>
    <name evidence="2" type="ORF">BDA99DRAFT_520245</name>
</gene>
<feature type="signal peptide" evidence="1">
    <location>
        <begin position="1"/>
        <end position="28"/>
    </location>
</feature>
<evidence type="ECO:0000313" key="3">
    <source>
        <dbReference type="Proteomes" id="UP001209540"/>
    </source>
</evidence>
<name>A0AAD5K6B3_9FUNG</name>
<evidence type="ECO:0000256" key="1">
    <source>
        <dbReference type="SAM" id="SignalP"/>
    </source>
</evidence>
<dbReference type="AlphaFoldDB" id="A0AAD5K6B3"/>
<accession>A0AAD5K6B3</accession>